<dbReference type="Proteomes" id="UP000247586">
    <property type="component" value="Chromosome"/>
</dbReference>
<dbReference type="AlphaFoldDB" id="A0A2U9IU49"/>
<reference evidence="3 4" key="1">
    <citation type="submission" date="2018-05" db="EMBL/GenBank/DDBJ databases">
        <title>Complete Genome Sequences of Extremely Thermoacidophilic, Metal-Mobilizing Type-Strain Members of the Archaeal Family Sulfolobaceae: Acidianus brierleyi DSM-1651T, Acidianus sulfidivorans DSM-18786T, Metallosphaera hakonensis DSM-7519T, and Metallosphaera prunae DSM-10039T.</title>
        <authorList>
            <person name="Counts J.A."/>
            <person name="Kelly R.M."/>
        </authorList>
    </citation>
    <scope>NUCLEOTIDE SEQUENCE [LARGE SCALE GENOMIC DNA]</scope>
    <source>
        <strain evidence="3 4">HO1-1</strain>
    </source>
</reference>
<sequence>MKRRPAVAGSFYEDDPDALRKRVEWSFYHPVGPGSLPQIGKATQRDNSIFIVPHAGYIYSGPVAAHSYYHLVKEGKPDLLIILGPNHTGYGSQVSIWPGGEWDTPLGSAQVDSKLVKELVSLSEVIDMDEKAHIYEHSIEVQVPFLQYFFDKISFLPIVILMQTPETAEFVAEGIWRFMQKHKELDIVTLASSDLNHYDPHDVTLMKDEMVIKKIESLDYKGLYKTIEDHDITVCGYAPIMAALILAKKMGKRAYVLRHATSGDTSGDKSSVVGYLAVRFGS</sequence>
<accession>A0A2U9IU49</accession>
<organism evidence="3 4">
    <name type="scientific">Metallosphaera hakonensis JCM 8857 = DSM 7519</name>
    <dbReference type="NCBI Taxonomy" id="1293036"/>
    <lineage>
        <taxon>Archaea</taxon>
        <taxon>Thermoproteota</taxon>
        <taxon>Thermoprotei</taxon>
        <taxon>Sulfolobales</taxon>
        <taxon>Sulfolobaceae</taxon>
        <taxon>Metallosphaera</taxon>
    </lineage>
</organism>
<gene>
    <name evidence="3" type="primary">amrB</name>
    <name evidence="3" type="ORF">DFR87_07775</name>
</gene>
<evidence type="ECO:0000313" key="3">
    <source>
        <dbReference type="EMBL" id="AWR99601.1"/>
    </source>
</evidence>
<dbReference type="PANTHER" id="PTHR11060">
    <property type="entry name" value="PROTEIN MEMO1"/>
    <property type="match status" value="1"/>
</dbReference>
<protein>
    <recommendedName>
        <fullName evidence="2">MEMO1 family protein DFR87_07775</fullName>
    </recommendedName>
</protein>
<reference evidence="4" key="3">
    <citation type="submission" date="2020-03" db="EMBL/GenBank/DDBJ databases">
        <title>Sequencing and Assembly of Multiple Reported Metal-Biooxidizing Members of the Extremely Thermoacidophilic Archaeal Family Sulfolobaceae.</title>
        <authorList>
            <person name="Counts J.A."/>
            <person name="Kelly R.M."/>
        </authorList>
    </citation>
    <scope>NUCLEOTIDE SEQUENCE [LARGE SCALE GENOMIC DNA]</scope>
    <source>
        <strain evidence="4">HO1-1</strain>
    </source>
</reference>
<dbReference type="STRING" id="1293036.GCA_001315825_00167"/>
<dbReference type="CDD" id="cd07361">
    <property type="entry name" value="MEMO_like"/>
    <property type="match status" value="1"/>
</dbReference>
<evidence type="ECO:0000313" key="4">
    <source>
        <dbReference type="Proteomes" id="UP000247586"/>
    </source>
</evidence>
<dbReference type="PANTHER" id="PTHR11060:SF0">
    <property type="entry name" value="PROTEIN MEMO1"/>
    <property type="match status" value="1"/>
</dbReference>
<reference evidence="4" key="2">
    <citation type="submission" date="2020-03" db="EMBL/GenBank/DDBJ databases">
        <title>Complete Genome Sequences of Extremely Thermoacidophilic, Metal-Mobilizing Type-Strain Members of the Archaeal Family Sulfolobaceae: Acidianus brierleyi DSM-1651T, Acidianus sulfidivorans DSM-18786T, Metallosphaera hakonensis DSM-7519T, and Metallosphaera prunae DSM-10039T.</title>
        <authorList>
            <person name="Counts J.A."/>
            <person name="Kelly R.M."/>
        </authorList>
    </citation>
    <scope>NUCLEOTIDE SEQUENCE [LARGE SCALE GENOMIC DNA]</scope>
    <source>
        <strain evidence="4">HO1-1</strain>
    </source>
</reference>
<dbReference type="EMBL" id="CP029287">
    <property type="protein sequence ID" value="AWR99601.1"/>
    <property type="molecule type" value="Genomic_DNA"/>
</dbReference>
<dbReference type="RefSeq" id="WP_054836039.1">
    <property type="nucleotide sequence ID" value="NZ_BBBA01000001.1"/>
</dbReference>
<dbReference type="Gene3D" id="3.40.830.10">
    <property type="entry name" value="LigB-like"/>
    <property type="match status" value="1"/>
</dbReference>
<name>A0A2U9IU49_9CREN</name>
<evidence type="ECO:0000256" key="1">
    <source>
        <dbReference type="ARBA" id="ARBA00006315"/>
    </source>
</evidence>
<dbReference type="OrthoDB" id="372162at2157"/>
<proteinExistence type="inferred from homology"/>
<dbReference type="NCBIfam" id="TIGR04336">
    <property type="entry name" value="AmmeMemoSam_B"/>
    <property type="match status" value="1"/>
</dbReference>
<comment type="similarity">
    <text evidence="1 2">Belongs to the MEMO1 family.</text>
</comment>
<keyword evidence="4" id="KW-1185">Reference proteome</keyword>
<dbReference type="HAMAP" id="MF_00055">
    <property type="entry name" value="MEMO1"/>
    <property type="match status" value="1"/>
</dbReference>
<evidence type="ECO:0000256" key="2">
    <source>
        <dbReference type="HAMAP-Rule" id="MF_00055"/>
    </source>
</evidence>
<dbReference type="GeneID" id="36835231"/>
<dbReference type="InterPro" id="IPR002737">
    <property type="entry name" value="MEMO1_fam"/>
</dbReference>
<dbReference type="KEGG" id="mhk:DFR87_07775"/>
<dbReference type="Pfam" id="PF01875">
    <property type="entry name" value="Memo"/>
    <property type="match status" value="1"/>
</dbReference>